<gene>
    <name evidence="3" type="ORF">BX591_13069</name>
</gene>
<name>A0A329BHQ0_9BURK</name>
<evidence type="ECO:0000259" key="1">
    <source>
        <dbReference type="Pfam" id="PF15584"/>
    </source>
</evidence>
<dbReference type="Pfam" id="PF15584">
    <property type="entry name" value="Imm72"/>
    <property type="match status" value="1"/>
</dbReference>
<reference evidence="3 4" key="1">
    <citation type="submission" date="2018-06" db="EMBL/GenBank/DDBJ databases">
        <title>Genomic Encyclopedia of Type Strains, Phase III (KMG-III): the genomes of soil and plant-associated and newly described type strains.</title>
        <authorList>
            <person name="Whitman W."/>
        </authorList>
    </citation>
    <scope>NUCLEOTIDE SEQUENCE [LARGE SCALE GENOMIC DNA]</scope>
    <source>
        <strain evidence="3 4">LMG 23644</strain>
    </source>
</reference>
<dbReference type="OrthoDB" id="6670599at2"/>
<dbReference type="InterPro" id="IPR028950">
    <property type="entry name" value="Imm71"/>
</dbReference>
<evidence type="ECO:0000259" key="2">
    <source>
        <dbReference type="Pfam" id="PF15602"/>
    </source>
</evidence>
<sequence>MNQYDMKDDITRRKVFWLLQRLTSFTLWQTKREAFAVFATAYETAVKTWPSTQPEQMPADNLATIYEVLGLYDKGLIELARGYRFIWRDGEAFNRALDRYDHLTKNFYTDWACWDRGAQVAPYPAKVDVLAKLMRASEFQMEHAPLEVAQVNDNLAQLRSPVLLLDVDRYRYQFYELSYPNFPDTLPELPKAPGPIIFSGQQVPCDGIWEPVTVEQSKMLGVLPMGAKTFSNNGCFNYLVAKTTAPNLKGFDATTSRTTVDGTAWRLLWEDTRYKDGVIPDESQYFLDAKPEETTAELADVPDVKTGDICPVSGVWRAEKYEDSSIHIAAGTVMPDLMVTDNLGEKKVHWVTWHLVKRA</sequence>
<dbReference type="AlphaFoldDB" id="A0A329BHQ0"/>
<dbReference type="Pfam" id="PF15602">
    <property type="entry name" value="Imm71"/>
    <property type="match status" value="1"/>
</dbReference>
<accession>A0A329BHQ0</accession>
<dbReference type="InterPro" id="IPR028966">
    <property type="entry name" value="Imm72"/>
</dbReference>
<evidence type="ECO:0000313" key="3">
    <source>
        <dbReference type="EMBL" id="RAS21240.1"/>
    </source>
</evidence>
<dbReference type="RefSeq" id="WP_111934903.1">
    <property type="nucleotide sequence ID" value="NZ_CADFFP010000001.1"/>
</dbReference>
<proteinExistence type="predicted"/>
<comment type="caution">
    <text evidence="3">The sequence shown here is derived from an EMBL/GenBank/DDBJ whole genome shotgun (WGS) entry which is preliminary data.</text>
</comment>
<organism evidence="3 4">
    <name type="scientific">Paraburkholderia bryophila</name>
    <dbReference type="NCBI Taxonomy" id="420952"/>
    <lineage>
        <taxon>Bacteria</taxon>
        <taxon>Pseudomonadati</taxon>
        <taxon>Pseudomonadota</taxon>
        <taxon>Betaproteobacteria</taxon>
        <taxon>Burkholderiales</taxon>
        <taxon>Burkholderiaceae</taxon>
        <taxon>Paraburkholderia</taxon>
    </lineage>
</organism>
<protein>
    <submittedName>
        <fullName evidence="3">Immunity protein 71 of polymorphic toxin system</fullName>
    </submittedName>
</protein>
<evidence type="ECO:0000313" key="4">
    <source>
        <dbReference type="Proteomes" id="UP000248918"/>
    </source>
</evidence>
<feature type="domain" description="Immunity protein 72" evidence="1">
    <location>
        <begin position="196"/>
        <end position="287"/>
    </location>
</feature>
<dbReference type="EMBL" id="QLTK01000030">
    <property type="protein sequence ID" value="RAS21240.1"/>
    <property type="molecule type" value="Genomic_DNA"/>
</dbReference>
<dbReference type="Proteomes" id="UP000248918">
    <property type="component" value="Unassembled WGS sequence"/>
</dbReference>
<feature type="domain" description="Immunity protein 71" evidence="2">
    <location>
        <begin position="7"/>
        <end position="84"/>
    </location>
</feature>